<dbReference type="EMBL" id="CM042891">
    <property type="protein sequence ID" value="KAI4304387.1"/>
    <property type="molecule type" value="Genomic_DNA"/>
</dbReference>
<protein>
    <submittedName>
        <fullName evidence="1">Uncharacterized protein</fullName>
    </submittedName>
</protein>
<name>A0ACB9L4T8_9MYRT</name>
<evidence type="ECO:0000313" key="2">
    <source>
        <dbReference type="Proteomes" id="UP001057402"/>
    </source>
</evidence>
<keyword evidence="2" id="KW-1185">Reference proteome</keyword>
<comment type="caution">
    <text evidence="1">The sequence shown here is derived from an EMBL/GenBank/DDBJ whole genome shotgun (WGS) entry which is preliminary data.</text>
</comment>
<evidence type="ECO:0000313" key="1">
    <source>
        <dbReference type="EMBL" id="KAI4304387.1"/>
    </source>
</evidence>
<organism evidence="1 2">
    <name type="scientific">Melastoma candidum</name>
    <dbReference type="NCBI Taxonomy" id="119954"/>
    <lineage>
        <taxon>Eukaryota</taxon>
        <taxon>Viridiplantae</taxon>
        <taxon>Streptophyta</taxon>
        <taxon>Embryophyta</taxon>
        <taxon>Tracheophyta</taxon>
        <taxon>Spermatophyta</taxon>
        <taxon>Magnoliopsida</taxon>
        <taxon>eudicotyledons</taxon>
        <taxon>Gunneridae</taxon>
        <taxon>Pentapetalae</taxon>
        <taxon>rosids</taxon>
        <taxon>malvids</taxon>
        <taxon>Myrtales</taxon>
        <taxon>Melastomataceae</taxon>
        <taxon>Melastomatoideae</taxon>
        <taxon>Melastomateae</taxon>
        <taxon>Melastoma</taxon>
    </lineage>
</organism>
<dbReference type="Proteomes" id="UP001057402">
    <property type="component" value="Chromosome 12"/>
</dbReference>
<gene>
    <name evidence="1" type="ORF">MLD38_039907</name>
</gene>
<proteinExistence type="predicted"/>
<reference evidence="2" key="1">
    <citation type="journal article" date="2023" name="Front. Plant Sci.">
        <title>Chromosomal-level genome assembly of Melastoma candidum provides insights into trichome evolution.</title>
        <authorList>
            <person name="Zhong Y."/>
            <person name="Wu W."/>
            <person name="Sun C."/>
            <person name="Zou P."/>
            <person name="Liu Y."/>
            <person name="Dai S."/>
            <person name="Zhou R."/>
        </authorList>
    </citation>
    <scope>NUCLEOTIDE SEQUENCE [LARGE SCALE GENOMIC DNA]</scope>
</reference>
<sequence length="176" mass="19885">MVLPLLKLGTLAVKTLSKPIASRLKQQAKLHPRFRQLIIDIAQANHRLTTTIQRRIYGHATDVEIRPLNEEKAVQAAVDLIGEVFVFTVAGAVVIFEVQRSAKSEAKKEEKRRQEMEALRQRDDDLARELELLKHKLEEIEQLAKGRGLSGLFNLKHGSHEEDAKLPKPSSQNSQS</sequence>
<accession>A0ACB9L4T8</accession>